<dbReference type="PANTHER" id="PTHR33280:SF1">
    <property type="entry name" value="LARGE RIBOSOMAL SUBUNIT PROTEIN BL31C"/>
    <property type="match status" value="1"/>
</dbReference>
<dbReference type="InterPro" id="IPR034704">
    <property type="entry name" value="Ribosomal_bL28/bL31-like_sf"/>
</dbReference>
<dbReference type="NCBIfam" id="TIGR00105">
    <property type="entry name" value="L31"/>
    <property type="match status" value="1"/>
</dbReference>
<evidence type="ECO:0000256" key="3">
    <source>
        <dbReference type="ARBA" id="ARBA00022884"/>
    </source>
</evidence>
<dbReference type="GO" id="GO:1990904">
    <property type="term" value="C:ribonucleoprotein complex"/>
    <property type="evidence" value="ECO:0007669"/>
    <property type="project" value="UniProtKB-KW"/>
</dbReference>
<dbReference type="PANTHER" id="PTHR33280">
    <property type="entry name" value="50S RIBOSOMAL PROTEIN L31, CHLOROPLASTIC"/>
    <property type="match status" value="1"/>
</dbReference>
<keyword evidence="4" id="KW-0689">Ribosomal protein</keyword>
<organism evidence="7">
    <name type="scientific">marine metagenome</name>
    <dbReference type="NCBI Taxonomy" id="408172"/>
    <lineage>
        <taxon>unclassified sequences</taxon>
        <taxon>metagenomes</taxon>
        <taxon>ecological metagenomes</taxon>
    </lineage>
</organism>
<dbReference type="PRINTS" id="PR01249">
    <property type="entry name" value="RIBOSOMALL31"/>
</dbReference>
<evidence type="ECO:0000256" key="4">
    <source>
        <dbReference type="ARBA" id="ARBA00022980"/>
    </source>
</evidence>
<dbReference type="Pfam" id="PF01197">
    <property type="entry name" value="Ribosomal_L31"/>
    <property type="match status" value="1"/>
</dbReference>
<dbReference type="Gene3D" id="4.10.830.30">
    <property type="entry name" value="Ribosomal protein L31"/>
    <property type="match status" value="1"/>
</dbReference>
<dbReference type="AlphaFoldDB" id="A0A382FP00"/>
<reference evidence="7" key="1">
    <citation type="submission" date="2018-05" db="EMBL/GenBank/DDBJ databases">
        <authorList>
            <person name="Lanie J.A."/>
            <person name="Ng W.-L."/>
            <person name="Kazmierczak K.M."/>
            <person name="Andrzejewski T.M."/>
            <person name="Davidsen T.M."/>
            <person name="Wayne K.J."/>
            <person name="Tettelin H."/>
            <person name="Glass J.I."/>
            <person name="Rusch D."/>
            <person name="Podicherti R."/>
            <person name="Tsui H.-C.T."/>
            <person name="Winkler M.E."/>
        </authorList>
    </citation>
    <scope>NUCLEOTIDE SEQUENCE</scope>
</reference>
<evidence type="ECO:0000256" key="6">
    <source>
        <dbReference type="ARBA" id="ARBA00035687"/>
    </source>
</evidence>
<evidence type="ECO:0000256" key="2">
    <source>
        <dbReference type="ARBA" id="ARBA00022730"/>
    </source>
</evidence>
<dbReference type="NCBIfam" id="NF001809">
    <property type="entry name" value="PRK00528.1"/>
    <property type="match status" value="1"/>
</dbReference>
<dbReference type="InterPro" id="IPR027491">
    <property type="entry name" value="Ribosomal_bL31_A"/>
</dbReference>
<dbReference type="EMBL" id="UINC01050687">
    <property type="protein sequence ID" value="SVB63953.1"/>
    <property type="molecule type" value="Genomic_DNA"/>
</dbReference>
<dbReference type="SUPFAM" id="SSF143800">
    <property type="entry name" value="L28p-like"/>
    <property type="match status" value="1"/>
</dbReference>
<dbReference type="HAMAP" id="MF_00501">
    <property type="entry name" value="Ribosomal_bL31_1"/>
    <property type="match status" value="1"/>
</dbReference>
<sequence>MKKGIHPEYKMSTVHCACGNNFDTRATVEKINVEICSNCHPYFTGKQNLVDTAGRIEKYMEKYNLSEKDIKQ</sequence>
<dbReference type="InterPro" id="IPR042105">
    <property type="entry name" value="Ribosomal_bL31_sf"/>
</dbReference>
<protein>
    <recommendedName>
        <fullName evidence="6">Large ribosomal subunit protein bL31</fullName>
    </recommendedName>
</protein>
<dbReference type="GO" id="GO:0003735">
    <property type="term" value="F:structural constituent of ribosome"/>
    <property type="evidence" value="ECO:0007669"/>
    <property type="project" value="InterPro"/>
</dbReference>
<accession>A0A382FP00</accession>
<dbReference type="NCBIfam" id="NF000612">
    <property type="entry name" value="PRK00019.1"/>
    <property type="match status" value="1"/>
</dbReference>
<evidence type="ECO:0000256" key="1">
    <source>
        <dbReference type="ARBA" id="ARBA00009296"/>
    </source>
</evidence>
<dbReference type="GO" id="GO:0006412">
    <property type="term" value="P:translation"/>
    <property type="evidence" value="ECO:0007669"/>
    <property type="project" value="InterPro"/>
</dbReference>
<proteinExistence type="inferred from homology"/>
<keyword evidence="2" id="KW-0699">rRNA-binding</keyword>
<dbReference type="GO" id="GO:0005840">
    <property type="term" value="C:ribosome"/>
    <property type="evidence" value="ECO:0007669"/>
    <property type="project" value="UniProtKB-KW"/>
</dbReference>
<dbReference type="PROSITE" id="PS01143">
    <property type="entry name" value="RIBOSOMAL_L31"/>
    <property type="match status" value="1"/>
</dbReference>
<dbReference type="InterPro" id="IPR002150">
    <property type="entry name" value="Ribosomal_bL31"/>
</dbReference>
<evidence type="ECO:0000313" key="7">
    <source>
        <dbReference type="EMBL" id="SVB63953.1"/>
    </source>
</evidence>
<gene>
    <name evidence="7" type="ORF">METZ01_LOCUS216807</name>
</gene>
<evidence type="ECO:0000256" key="5">
    <source>
        <dbReference type="ARBA" id="ARBA00023274"/>
    </source>
</evidence>
<comment type="similarity">
    <text evidence="1">Belongs to the bacterial ribosomal protein bL31 family. Type A subfamily.</text>
</comment>
<name>A0A382FP00_9ZZZZ</name>
<keyword evidence="5" id="KW-0687">Ribonucleoprotein</keyword>
<keyword evidence="3" id="KW-0694">RNA-binding</keyword>
<dbReference type="GO" id="GO:0019843">
    <property type="term" value="F:rRNA binding"/>
    <property type="evidence" value="ECO:0007669"/>
    <property type="project" value="UniProtKB-KW"/>
</dbReference>